<evidence type="ECO:0000256" key="4">
    <source>
        <dbReference type="ARBA" id="ARBA00022958"/>
    </source>
</evidence>
<dbReference type="PROSITE" id="PS51202">
    <property type="entry name" value="RCK_C"/>
    <property type="match status" value="1"/>
</dbReference>
<proteinExistence type="predicted"/>
<evidence type="ECO:0000259" key="9">
    <source>
        <dbReference type="PROSITE" id="PS51202"/>
    </source>
</evidence>
<comment type="caution">
    <text evidence="10">The sequence shown here is derived from an EMBL/GenBank/DDBJ whole genome shotgun (WGS) entry which is preliminary data.</text>
</comment>
<evidence type="ECO:0000256" key="1">
    <source>
        <dbReference type="ARBA" id="ARBA00003660"/>
    </source>
</evidence>
<name>M0CZJ9_HALPD</name>
<dbReference type="SUPFAM" id="SSF51735">
    <property type="entry name" value="NAD(P)-binding Rossmann-fold domains"/>
    <property type="match status" value="1"/>
</dbReference>
<feature type="region of interest" description="Disordered" evidence="7">
    <location>
        <begin position="232"/>
        <end position="291"/>
    </location>
</feature>
<dbReference type="Proteomes" id="UP000011513">
    <property type="component" value="Unassembled WGS sequence"/>
</dbReference>
<reference evidence="10 11" key="1">
    <citation type="journal article" date="2014" name="PLoS Genet.">
        <title>Phylogenetically driven sequencing of extremely halophilic archaea reveals strategies for static and dynamic osmo-response.</title>
        <authorList>
            <person name="Becker E.A."/>
            <person name="Seitzer P.M."/>
            <person name="Tritt A."/>
            <person name="Larsen D."/>
            <person name="Krusor M."/>
            <person name="Yao A.I."/>
            <person name="Wu D."/>
            <person name="Madern D."/>
            <person name="Eisen J.A."/>
            <person name="Darling A.E."/>
            <person name="Facciotti M.T."/>
        </authorList>
    </citation>
    <scope>NUCLEOTIDE SEQUENCE [LARGE SCALE GENOMIC DNA]</scope>
    <source>
        <strain evidence="10 11">JCM 14848</strain>
    </source>
</reference>
<evidence type="ECO:0000256" key="2">
    <source>
        <dbReference type="ARBA" id="ARBA00022448"/>
    </source>
</evidence>
<keyword evidence="3" id="KW-0633">Potassium transport</keyword>
<dbReference type="AlphaFoldDB" id="M0CZJ9"/>
<organism evidence="10 11">
    <name type="scientific">Halogeometricum pallidum JCM 14848</name>
    <dbReference type="NCBI Taxonomy" id="1227487"/>
    <lineage>
        <taxon>Archaea</taxon>
        <taxon>Methanobacteriati</taxon>
        <taxon>Methanobacteriota</taxon>
        <taxon>Stenosarchaea group</taxon>
        <taxon>Halobacteria</taxon>
        <taxon>Halobacteriales</taxon>
        <taxon>Haloferacaceae</taxon>
        <taxon>Halogeometricum</taxon>
    </lineage>
</organism>
<evidence type="ECO:0000313" key="10">
    <source>
        <dbReference type="EMBL" id="ELZ28028.1"/>
    </source>
</evidence>
<evidence type="ECO:0000256" key="6">
    <source>
        <dbReference type="ARBA" id="ARBA00023065"/>
    </source>
</evidence>
<dbReference type="InterPro" id="IPR036721">
    <property type="entry name" value="RCK_C_sf"/>
</dbReference>
<dbReference type="InterPro" id="IPR050721">
    <property type="entry name" value="Trk_Ktr_HKT_K-transport"/>
</dbReference>
<dbReference type="InterPro" id="IPR006037">
    <property type="entry name" value="RCK_C"/>
</dbReference>
<dbReference type="Pfam" id="PF02254">
    <property type="entry name" value="TrkA_N"/>
    <property type="match status" value="1"/>
</dbReference>
<dbReference type="Pfam" id="PF02080">
    <property type="entry name" value="TrkA_C"/>
    <property type="match status" value="1"/>
</dbReference>
<dbReference type="PANTHER" id="PTHR43833">
    <property type="entry name" value="POTASSIUM CHANNEL PROTEIN 2-RELATED-RELATED"/>
    <property type="match status" value="1"/>
</dbReference>
<keyword evidence="4" id="KW-0630">Potassium</keyword>
<dbReference type="PRINTS" id="PR00335">
    <property type="entry name" value="KUPTAKETRKA"/>
</dbReference>
<protein>
    <submittedName>
        <fullName evidence="10">K+ transport system, NAD-binding component</fullName>
    </submittedName>
</protein>
<dbReference type="InterPro" id="IPR003148">
    <property type="entry name" value="RCK_N"/>
</dbReference>
<dbReference type="EMBL" id="AOIV01000038">
    <property type="protein sequence ID" value="ELZ28028.1"/>
    <property type="molecule type" value="Genomic_DNA"/>
</dbReference>
<accession>M0CZJ9</accession>
<dbReference type="InParanoid" id="M0CZJ9"/>
<feature type="domain" description="RCK N-terminal" evidence="8">
    <location>
        <begin position="1"/>
        <end position="117"/>
    </location>
</feature>
<dbReference type="PROSITE" id="PS51201">
    <property type="entry name" value="RCK_N"/>
    <property type="match status" value="1"/>
</dbReference>
<dbReference type="GO" id="GO:0005886">
    <property type="term" value="C:plasma membrane"/>
    <property type="evidence" value="ECO:0007669"/>
    <property type="project" value="InterPro"/>
</dbReference>
<feature type="compositionally biased region" description="Polar residues" evidence="7">
    <location>
        <begin position="238"/>
        <end position="266"/>
    </location>
</feature>
<dbReference type="GO" id="GO:0015079">
    <property type="term" value="F:potassium ion transmembrane transporter activity"/>
    <property type="evidence" value="ECO:0007669"/>
    <property type="project" value="InterPro"/>
</dbReference>
<feature type="compositionally biased region" description="Low complexity" evidence="7">
    <location>
        <begin position="267"/>
        <end position="291"/>
    </location>
</feature>
<keyword evidence="2" id="KW-0813">Transport</keyword>
<keyword evidence="5" id="KW-0520">NAD</keyword>
<evidence type="ECO:0000259" key="8">
    <source>
        <dbReference type="PROSITE" id="PS51201"/>
    </source>
</evidence>
<evidence type="ECO:0000256" key="3">
    <source>
        <dbReference type="ARBA" id="ARBA00022538"/>
    </source>
</evidence>
<keyword evidence="6" id="KW-0406">Ion transport</keyword>
<keyword evidence="11" id="KW-1185">Reference proteome</keyword>
<dbReference type="Gene3D" id="3.30.70.1450">
    <property type="entry name" value="Regulator of K+ conductance, C-terminal domain"/>
    <property type="match status" value="1"/>
</dbReference>
<sequence length="291" mass="30916">MYVIVVGAGDIGTPLIEIATRSGNEVVVVESSPEKAEFVAAEYDCLVINDDATVKETLSEAGAHRADAVISTTDEDATNVMICLLGQELEISSIVSVVHNPEHRALFERIGANTIENPSSLIAEYLYRAVKRPSIVDFMRVGEEAEVFEIRVAESAPVAGRRLDDAGDELLPEDVLVVAIEREGESNPITPRGATEVQPGDLLTVYSARGATPEVTDLFGHYEDRAKAFAGGGVRSRLSPQSPPNASMVSSGRSPRANNVTRSSARISVSPRGVSISSSRSTETTSTSGST</sequence>
<evidence type="ECO:0000256" key="7">
    <source>
        <dbReference type="SAM" id="MobiDB-lite"/>
    </source>
</evidence>
<comment type="function">
    <text evidence="1">Part of a potassium transport system.</text>
</comment>
<dbReference type="PANTHER" id="PTHR43833:SF5">
    <property type="entry name" value="TRK SYSTEM POTASSIUM UPTAKE PROTEIN TRKA"/>
    <property type="match status" value="1"/>
</dbReference>
<feature type="domain" description="RCK C-terminal" evidence="9">
    <location>
        <begin position="133"/>
        <end position="221"/>
    </location>
</feature>
<evidence type="ECO:0000256" key="5">
    <source>
        <dbReference type="ARBA" id="ARBA00023027"/>
    </source>
</evidence>
<dbReference type="eggNOG" id="arCOG01957">
    <property type="taxonomic scope" value="Archaea"/>
</dbReference>
<gene>
    <name evidence="10" type="ORF">C474_16044</name>
</gene>
<dbReference type="Gene3D" id="3.40.50.720">
    <property type="entry name" value="NAD(P)-binding Rossmann-like Domain"/>
    <property type="match status" value="1"/>
</dbReference>
<dbReference type="SUPFAM" id="SSF116726">
    <property type="entry name" value="TrkA C-terminal domain-like"/>
    <property type="match status" value="1"/>
</dbReference>
<dbReference type="FunCoup" id="M0CZJ9">
    <property type="interactions" value="1"/>
</dbReference>
<dbReference type="InterPro" id="IPR036291">
    <property type="entry name" value="NAD(P)-bd_dom_sf"/>
</dbReference>
<dbReference type="InterPro" id="IPR006036">
    <property type="entry name" value="K_uptake_TrkA"/>
</dbReference>
<evidence type="ECO:0000313" key="11">
    <source>
        <dbReference type="Proteomes" id="UP000011513"/>
    </source>
</evidence>